<feature type="binding site" evidence="11">
    <location>
        <position position="454"/>
    </location>
    <ligand>
        <name>Ca(2+)</name>
        <dbReference type="ChEBI" id="CHEBI:29108"/>
        <label>4</label>
    </ligand>
</feature>
<dbReference type="Proteomes" id="UP001231518">
    <property type="component" value="Chromosome 15"/>
</dbReference>
<dbReference type="Pfam" id="PF01471">
    <property type="entry name" value="PG_binding_1"/>
    <property type="match status" value="1"/>
</dbReference>
<dbReference type="GO" id="GO:0008270">
    <property type="term" value="F:zinc ion binding"/>
    <property type="evidence" value="ECO:0007669"/>
    <property type="project" value="InterPro"/>
</dbReference>
<dbReference type="EMBL" id="JARGEI010000012">
    <property type="protein sequence ID" value="KAJ8722979.1"/>
    <property type="molecule type" value="Genomic_DNA"/>
</dbReference>
<dbReference type="SMART" id="SM00235">
    <property type="entry name" value="ZnMc"/>
    <property type="match status" value="1"/>
</dbReference>
<feature type="domain" description="Peptidase metallopeptidase" evidence="14">
    <location>
        <begin position="110"/>
        <end position="268"/>
    </location>
</feature>
<feature type="binding site" evidence="11">
    <location>
        <position position="311"/>
    </location>
    <ligand>
        <name>Ca(2+)</name>
        <dbReference type="ChEBI" id="CHEBI:29108"/>
        <label>4</label>
    </ligand>
</feature>
<evidence type="ECO:0000256" key="1">
    <source>
        <dbReference type="ARBA" id="ARBA00010370"/>
    </source>
</evidence>
<dbReference type="InterPro" id="IPR006026">
    <property type="entry name" value="Peptidase_Metallo"/>
</dbReference>
<organism evidence="15 16">
    <name type="scientific">Mythimna separata</name>
    <name type="common">Oriental armyworm</name>
    <name type="synonym">Pseudaletia separata</name>
    <dbReference type="NCBI Taxonomy" id="271217"/>
    <lineage>
        <taxon>Eukaryota</taxon>
        <taxon>Metazoa</taxon>
        <taxon>Ecdysozoa</taxon>
        <taxon>Arthropoda</taxon>
        <taxon>Hexapoda</taxon>
        <taxon>Insecta</taxon>
        <taxon>Pterygota</taxon>
        <taxon>Neoptera</taxon>
        <taxon>Endopterygota</taxon>
        <taxon>Lepidoptera</taxon>
        <taxon>Glossata</taxon>
        <taxon>Ditrysia</taxon>
        <taxon>Noctuoidea</taxon>
        <taxon>Noctuidae</taxon>
        <taxon>Noctuinae</taxon>
        <taxon>Hadenini</taxon>
        <taxon>Mythimna</taxon>
    </lineage>
</organism>
<feature type="binding site" evidence="11">
    <location>
        <position position="180"/>
    </location>
    <ligand>
        <name>Ca(2+)</name>
        <dbReference type="ChEBI" id="CHEBI:29108"/>
        <label>3</label>
    </ligand>
</feature>
<feature type="repeat" description="Hemopexin" evidence="12">
    <location>
        <begin position="303"/>
        <end position="352"/>
    </location>
</feature>
<comment type="cofactor">
    <cofactor evidence="11">
        <name>Ca(2+)</name>
        <dbReference type="ChEBI" id="CHEBI:29108"/>
    </cofactor>
    <text evidence="11">Can bind about 5 Ca(2+) ions per subunit.</text>
</comment>
<feature type="chain" id="PRO_5042034724" description="Peptidase metallopeptidase domain-containing protein" evidence="13">
    <location>
        <begin position="20"/>
        <end position="511"/>
    </location>
</feature>
<keyword evidence="8" id="KW-0865">Zymogen</keyword>
<feature type="binding site" evidence="11">
    <location>
        <position position="203"/>
    </location>
    <ligand>
        <name>Ca(2+)</name>
        <dbReference type="ChEBI" id="CHEBI:29108"/>
        <label>3</label>
    </ligand>
</feature>
<feature type="binding site" evidence="11">
    <location>
        <position position="203"/>
    </location>
    <ligand>
        <name>Ca(2+)</name>
        <dbReference type="ChEBI" id="CHEBI:29108"/>
        <label>1</label>
    </ligand>
</feature>
<reference evidence="15" key="1">
    <citation type="submission" date="2023-03" db="EMBL/GenBank/DDBJ databases">
        <title>Chromosome-level genomes of two armyworms, Mythimna separata and Mythimna loreyi, provide insights into the biosynthesis and reception of sex pheromones.</title>
        <authorList>
            <person name="Zhao H."/>
        </authorList>
    </citation>
    <scope>NUCLEOTIDE SEQUENCE</scope>
    <source>
        <strain evidence="15">BeijingLab</strain>
        <tissue evidence="15">Pupa</tissue>
    </source>
</reference>
<dbReference type="SMART" id="SM00120">
    <property type="entry name" value="HX"/>
    <property type="match status" value="4"/>
</dbReference>
<comment type="caution">
    <text evidence="15">The sequence shown here is derived from an EMBL/GenBank/DDBJ whole genome shotgun (WGS) entry which is preliminary data.</text>
</comment>
<dbReference type="AlphaFoldDB" id="A0AAD7YQC4"/>
<feature type="binding site" evidence="11">
    <location>
        <position position="201"/>
    </location>
    <ligand>
        <name>Ca(2+)</name>
        <dbReference type="ChEBI" id="CHEBI:29108"/>
        <label>1</label>
    </ligand>
</feature>
<dbReference type="InterPro" id="IPR036365">
    <property type="entry name" value="PGBD-like_sf"/>
</dbReference>
<dbReference type="SUPFAM" id="SSF47090">
    <property type="entry name" value="PGBD-like"/>
    <property type="match status" value="1"/>
</dbReference>
<feature type="binding site" description="in inhibited form" evidence="11">
    <location>
        <position position="91"/>
    </location>
    <ligand>
        <name>Zn(2+)</name>
        <dbReference type="ChEBI" id="CHEBI:29105"/>
        <label>2</label>
        <note>catalytic</note>
    </ligand>
</feature>
<accession>A0AAD7YQC4</accession>
<dbReference type="InterPro" id="IPR021190">
    <property type="entry name" value="Pept_M10A"/>
</dbReference>
<dbReference type="InterPro" id="IPR002477">
    <property type="entry name" value="Peptidoglycan-bd-like"/>
</dbReference>
<feature type="binding site" evidence="11">
    <location>
        <position position="175"/>
    </location>
    <ligand>
        <name>Zn(2+)</name>
        <dbReference type="ChEBI" id="CHEBI:29105"/>
        <label>1</label>
    </ligand>
</feature>
<dbReference type="InterPro" id="IPR000585">
    <property type="entry name" value="Hemopexin-like_dom"/>
</dbReference>
<evidence type="ECO:0000256" key="6">
    <source>
        <dbReference type="ARBA" id="ARBA00022833"/>
    </source>
</evidence>
<feature type="repeat" description="Hemopexin" evidence="12">
    <location>
        <begin position="450"/>
        <end position="496"/>
    </location>
</feature>
<gene>
    <name evidence="15" type="ORF">PYW07_004159</name>
</gene>
<dbReference type="InterPro" id="IPR036375">
    <property type="entry name" value="Hemopexin-like_dom_sf"/>
</dbReference>
<evidence type="ECO:0000256" key="7">
    <source>
        <dbReference type="ARBA" id="ARBA00023049"/>
    </source>
</evidence>
<dbReference type="InterPro" id="IPR018487">
    <property type="entry name" value="Hemopexin-like_repeat"/>
</dbReference>
<dbReference type="Pfam" id="PF00045">
    <property type="entry name" value="Hemopexin"/>
    <property type="match status" value="2"/>
</dbReference>
<dbReference type="GO" id="GO:0031012">
    <property type="term" value="C:extracellular matrix"/>
    <property type="evidence" value="ECO:0007669"/>
    <property type="project" value="InterPro"/>
</dbReference>
<keyword evidence="7" id="KW-0482">Metalloprotease</keyword>
<keyword evidence="16" id="KW-1185">Reference proteome</keyword>
<evidence type="ECO:0000256" key="8">
    <source>
        <dbReference type="ARBA" id="ARBA00023145"/>
    </source>
</evidence>
<feature type="binding site" evidence="11">
    <location>
        <position position="163"/>
    </location>
    <ligand>
        <name>Ca(2+)</name>
        <dbReference type="ChEBI" id="CHEBI:29108"/>
        <label>2</label>
    </ligand>
</feature>
<protein>
    <recommendedName>
        <fullName evidence="14">Peptidase metallopeptidase domain-containing protein</fullName>
    </recommendedName>
</protein>
<evidence type="ECO:0000256" key="11">
    <source>
        <dbReference type="PIRSR" id="PIRSR621190-2"/>
    </source>
</evidence>
<feature type="binding site" evidence="10">
    <location>
        <position position="225"/>
    </location>
    <ligand>
        <name>Zn(2+)</name>
        <dbReference type="ChEBI" id="CHEBI:29105"/>
        <label>2</label>
        <note>catalytic</note>
    </ligand>
</feature>
<dbReference type="Gene3D" id="2.110.10.10">
    <property type="entry name" value="Hemopexin-like domain"/>
    <property type="match status" value="1"/>
</dbReference>
<evidence type="ECO:0000256" key="5">
    <source>
        <dbReference type="ARBA" id="ARBA00022801"/>
    </source>
</evidence>
<evidence type="ECO:0000256" key="3">
    <source>
        <dbReference type="ARBA" id="ARBA00022723"/>
    </source>
</evidence>
<feature type="binding site" evidence="11">
    <location>
        <position position="173"/>
    </location>
    <ligand>
        <name>Zn(2+)</name>
        <dbReference type="ChEBI" id="CHEBI:29105"/>
        <label>1</label>
    </ligand>
</feature>
<dbReference type="CDD" id="cd04278">
    <property type="entry name" value="ZnMc_MMP"/>
    <property type="match status" value="1"/>
</dbReference>
<dbReference type="InterPro" id="IPR033739">
    <property type="entry name" value="M10A_MMP"/>
</dbReference>
<dbReference type="Pfam" id="PF00413">
    <property type="entry name" value="Peptidase_M10"/>
    <property type="match status" value="1"/>
</dbReference>
<dbReference type="Gene3D" id="3.40.390.10">
    <property type="entry name" value="Collagenase (Catalytic Domain)"/>
    <property type="match status" value="1"/>
</dbReference>
<feature type="binding site" evidence="11">
    <location>
        <position position="200"/>
    </location>
    <ligand>
        <name>Ca(2+)</name>
        <dbReference type="ChEBI" id="CHEBI:29108"/>
        <label>3</label>
    </ligand>
</feature>
<dbReference type="InterPro" id="IPR024079">
    <property type="entry name" value="MetalloPept_cat_dom_sf"/>
</dbReference>
<feature type="binding site" evidence="10">
    <location>
        <position position="229"/>
    </location>
    <ligand>
        <name>Zn(2+)</name>
        <dbReference type="ChEBI" id="CHEBI:29105"/>
        <label>2</label>
        <note>catalytic</note>
    </ligand>
</feature>
<evidence type="ECO:0000256" key="13">
    <source>
        <dbReference type="SAM" id="SignalP"/>
    </source>
</evidence>
<dbReference type="PRINTS" id="PR00138">
    <property type="entry name" value="MATRIXIN"/>
</dbReference>
<evidence type="ECO:0000313" key="16">
    <source>
        <dbReference type="Proteomes" id="UP001231518"/>
    </source>
</evidence>
<evidence type="ECO:0000256" key="10">
    <source>
        <dbReference type="PIRSR" id="PIRSR001191-2"/>
    </source>
</evidence>
<feature type="binding site" evidence="11">
    <location>
        <position position="181"/>
    </location>
    <ligand>
        <name>Ca(2+)</name>
        <dbReference type="ChEBI" id="CHEBI:29108"/>
        <label>3</label>
    </ligand>
</feature>
<dbReference type="GO" id="GO:0004222">
    <property type="term" value="F:metalloendopeptidase activity"/>
    <property type="evidence" value="ECO:0007669"/>
    <property type="project" value="InterPro"/>
</dbReference>
<dbReference type="CDD" id="cd00094">
    <property type="entry name" value="HX"/>
    <property type="match status" value="1"/>
</dbReference>
<dbReference type="SUPFAM" id="SSF50923">
    <property type="entry name" value="Hemopexin-like domain"/>
    <property type="match status" value="1"/>
</dbReference>
<keyword evidence="2" id="KW-0645">Protease</keyword>
<keyword evidence="6 10" id="KW-0862">Zinc</keyword>
<feature type="binding site" evidence="11">
    <location>
        <position position="188"/>
    </location>
    <ligand>
        <name>Zn(2+)</name>
        <dbReference type="ChEBI" id="CHEBI:29105"/>
        <label>1</label>
    </ligand>
</feature>
<dbReference type="PANTHER" id="PTHR10201">
    <property type="entry name" value="MATRIX METALLOPROTEINASE"/>
    <property type="match status" value="1"/>
</dbReference>
<dbReference type="GO" id="GO:0030574">
    <property type="term" value="P:collagen catabolic process"/>
    <property type="evidence" value="ECO:0007669"/>
    <property type="project" value="TreeGrafter"/>
</dbReference>
<dbReference type="GO" id="GO:0006508">
    <property type="term" value="P:proteolysis"/>
    <property type="evidence" value="ECO:0007669"/>
    <property type="project" value="UniProtKB-KW"/>
</dbReference>
<evidence type="ECO:0000313" key="15">
    <source>
        <dbReference type="EMBL" id="KAJ8722979.1"/>
    </source>
</evidence>
<dbReference type="PANTHER" id="PTHR10201:SF169">
    <property type="entry name" value="MATRIX METALLOPROTEINASE-16-LIKE PROTEIN"/>
    <property type="match status" value="1"/>
</dbReference>
<dbReference type="SUPFAM" id="SSF55486">
    <property type="entry name" value="Metalloproteases ('zincins'), catalytic domain"/>
    <property type="match status" value="1"/>
</dbReference>
<keyword evidence="5" id="KW-0378">Hydrolase</keyword>
<sequence length="511" mass="58987">MYAKSVFCLLSLVCYSVSSQTIYVEPKSPTPEQLDFLKKYGYLPEVPPDADAAYTVSSMSEAVRKMQAFAGLPETGTLDDETKQLFKRKRCGVKDIESSSTSARSRRYILQQSWNKRYITYRVVNGSSTLDKSRVEELLEKGLAVWAPFGNLSFSGIEQGRADIQVSFVSGDHGDGFPFDGPGRVVAHAFPPPHGAMHFDDEELWGDNPEEDDEDVTDFFAVAIHEIGHALGLSHSNVKGSVMYPYYQTPVESLHWDDILGMQELYLQDQEETAVVTESPGSQTSLVPRFTKPGSDEDENYMPDLCMTNYDTLQVMNDKIFVFEEEWVWVLRDRHVMEPGYPKRFHDVFRGLPANITIIKTIYQKQNRNILIFSGQNYWEFDSTFHFIKKGSLSDYSIPDEVPELTTVFLSNYNNKTYLIEEERYWRYDESAGRMDERFPKEMSMWRQVPYPVDAAVVWKGDTFFFQGPRFWRFDNELVQAHEYYPLPTAQFWFDCESTSDMDRYITNDGP</sequence>
<feature type="active site" evidence="9">
    <location>
        <position position="226"/>
    </location>
</feature>
<dbReference type="PROSITE" id="PS51642">
    <property type="entry name" value="HEMOPEXIN_2"/>
    <property type="match status" value="2"/>
</dbReference>
<dbReference type="PIRSF" id="PIRSF001191">
    <property type="entry name" value="Peptidase_M10A_matrix"/>
    <property type="match status" value="1"/>
</dbReference>
<feature type="binding site" evidence="11">
    <location>
        <position position="243"/>
    </location>
    <ligand>
        <name>Zn(2+)</name>
        <dbReference type="ChEBI" id="CHEBI:29105"/>
        <label>2</label>
        <note>catalytic</note>
    </ligand>
</feature>
<dbReference type="InterPro" id="IPR001818">
    <property type="entry name" value="Pept_M10_metallopeptidase"/>
</dbReference>
<evidence type="ECO:0000256" key="12">
    <source>
        <dbReference type="PROSITE-ProRule" id="PRU01011"/>
    </source>
</evidence>
<comment type="similarity">
    <text evidence="1">Belongs to the peptidase M10A family.</text>
</comment>
<keyword evidence="3 10" id="KW-0479">Metal-binding</keyword>
<keyword evidence="11" id="KW-0106">Calcium</keyword>
<feature type="binding site" evidence="10">
    <location>
        <position position="235"/>
    </location>
    <ligand>
        <name>Zn(2+)</name>
        <dbReference type="ChEBI" id="CHEBI:29105"/>
        <label>2</label>
        <note>catalytic</note>
    </ligand>
</feature>
<dbReference type="GO" id="GO:0005615">
    <property type="term" value="C:extracellular space"/>
    <property type="evidence" value="ECO:0007669"/>
    <property type="project" value="TreeGrafter"/>
</dbReference>
<proteinExistence type="inferred from homology"/>
<dbReference type="GO" id="GO:0030198">
    <property type="term" value="P:extracellular matrix organization"/>
    <property type="evidence" value="ECO:0007669"/>
    <property type="project" value="TreeGrafter"/>
</dbReference>
<evidence type="ECO:0000256" key="9">
    <source>
        <dbReference type="PIRSR" id="PIRSR001191-1"/>
    </source>
</evidence>
<comment type="cofactor">
    <cofactor evidence="11">
        <name>Zn(2+)</name>
        <dbReference type="ChEBI" id="CHEBI:29105"/>
    </cofactor>
    <text evidence="11">Binds 2 Zn(2+) ions per subunit.</text>
</comment>
<feature type="signal peptide" evidence="13">
    <location>
        <begin position="1"/>
        <end position="19"/>
    </location>
</feature>
<evidence type="ECO:0000259" key="14">
    <source>
        <dbReference type="SMART" id="SM00235"/>
    </source>
</evidence>
<keyword evidence="4" id="KW-0677">Repeat</keyword>
<evidence type="ECO:0000256" key="4">
    <source>
        <dbReference type="ARBA" id="ARBA00022737"/>
    </source>
</evidence>
<keyword evidence="13" id="KW-0732">Signal</keyword>
<name>A0AAD7YQC4_MYTSE</name>
<feature type="binding site" evidence="11">
    <location>
        <position position="198"/>
    </location>
    <ligand>
        <name>Zn(2+)</name>
        <dbReference type="ChEBI" id="CHEBI:29105"/>
        <label>1</label>
    </ligand>
</feature>
<evidence type="ECO:0000256" key="2">
    <source>
        <dbReference type="ARBA" id="ARBA00022670"/>
    </source>
</evidence>